<proteinExistence type="predicted"/>
<feature type="domain" description="Thioredoxin" evidence="4">
    <location>
        <begin position="12"/>
        <end position="148"/>
    </location>
</feature>
<evidence type="ECO:0000313" key="6">
    <source>
        <dbReference type="Proteomes" id="UP000027265"/>
    </source>
</evidence>
<protein>
    <recommendedName>
        <fullName evidence="4">Thioredoxin domain-containing protein</fullName>
    </recommendedName>
</protein>
<dbReference type="PRINTS" id="PR00421">
    <property type="entry name" value="THIOREDOXIN"/>
</dbReference>
<dbReference type="PROSITE" id="PS51352">
    <property type="entry name" value="THIOREDOXIN_2"/>
    <property type="match status" value="1"/>
</dbReference>
<dbReference type="OrthoDB" id="2121326at2759"/>
<keyword evidence="1" id="KW-0813">Transport</keyword>
<dbReference type="SUPFAM" id="SSF52833">
    <property type="entry name" value="Thioredoxin-like"/>
    <property type="match status" value="1"/>
</dbReference>
<dbReference type="EMBL" id="KL197713">
    <property type="protein sequence ID" value="KDQ60912.1"/>
    <property type="molecule type" value="Genomic_DNA"/>
</dbReference>
<dbReference type="HOGENOM" id="CLU_090389_11_0_1"/>
<evidence type="ECO:0000256" key="1">
    <source>
        <dbReference type="ARBA" id="ARBA00022448"/>
    </source>
</evidence>
<dbReference type="InterPro" id="IPR017937">
    <property type="entry name" value="Thioredoxin_CS"/>
</dbReference>
<dbReference type="InParanoid" id="A0A067QBN0"/>
<dbReference type="GO" id="GO:0015035">
    <property type="term" value="F:protein-disulfide reductase activity"/>
    <property type="evidence" value="ECO:0007669"/>
    <property type="project" value="TreeGrafter"/>
</dbReference>
<dbReference type="Gene3D" id="3.40.30.10">
    <property type="entry name" value="Glutaredoxin"/>
    <property type="match status" value="1"/>
</dbReference>
<dbReference type="InterPro" id="IPR036249">
    <property type="entry name" value="Thioredoxin-like_sf"/>
</dbReference>
<evidence type="ECO:0000256" key="2">
    <source>
        <dbReference type="ARBA" id="ARBA00022982"/>
    </source>
</evidence>
<dbReference type="PROSITE" id="PS00194">
    <property type="entry name" value="THIOREDOXIN_1"/>
    <property type="match status" value="1"/>
</dbReference>
<evidence type="ECO:0000256" key="3">
    <source>
        <dbReference type="ARBA" id="ARBA00023157"/>
    </source>
</evidence>
<dbReference type="PANTHER" id="PTHR45663:SF11">
    <property type="entry name" value="GEO12009P1"/>
    <property type="match status" value="1"/>
</dbReference>
<sequence>MISSSVSSRVLSRSLRLAASASCRRGFQSSSRRCEKFLNADPQTFENAIAADRSEGKLVLIDFYADWCGPCKQLSPILEKLADDPSVQTGSGRSVDLVTIDVDQEYELAADFKVSSIPLVVAFKDGEEVAKFSGAIPETLVRKFLSDL</sequence>
<evidence type="ECO:0000313" key="5">
    <source>
        <dbReference type="EMBL" id="KDQ60912.1"/>
    </source>
</evidence>
<dbReference type="Proteomes" id="UP000027265">
    <property type="component" value="Unassembled WGS sequence"/>
</dbReference>
<dbReference type="PANTHER" id="PTHR45663">
    <property type="entry name" value="GEO12009P1"/>
    <property type="match status" value="1"/>
</dbReference>
<dbReference type="Pfam" id="PF00085">
    <property type="entry name" value="Thioredoxin"/>
    <property type="match status" value="1"/>
</dbReference>
<name>A0A067QBN0_9AGAM</name>
<keyword evidence="3" id="KW-1015">Disulfide bond</keyword>
<dbReference type="InterPro" id="IPR013766">
    <property type="entry name" value="Thioredoxin_domain"/>
</dbReference>
<dbReference type="CDD" id="cd02947">
    <property type="entry name" value="TRX_family"/>
    <property type="match status" value="1"/>
</dbReference>
<evidence type="ECO:0000259" key="4">
    <source>
        <dbReference type="PROSITE" id="PS51352"/>
    </source>
</evidence>
<keyword evidence="6" id="KW-1185">Reference proteome</keyword>
<dbReference type="STRING" id="933084.A0A067QBN0"/>
<dbReference type="AlphaFoldDB" id="A0A067QBN0"/>
<accession>A0A067QBN0</accession>
<organism evidence="5 6">
    <name type="scientific">Jaapia argillacea MUCL 33604</name>
    <dbReference type="NCBI Taxonomy" id="933084"/>
    <lineage>
        <taxon>Eukaryota</taxon>
        <taxon>Fungi</taxon>
        <taxon>Dikarya</taxon>
        <taxon>Basidiomycota</taxon>
        <taxon>Agaricomycotina</taxon>
        <taxon>Agaricomycetes</taxon>
        <taxon>Agaricomycetidae</taxon>
        <taxon>Jaapiales</taxon>
        <taxon>Jaapiaceae</taxon>
        <taxon>Jaapia</taxon>
    </lineage>
</organism>
<reference evidence="6" key="1">
    <citation type="journal article" date="2014" name="Proc. Natl. Acad. Sci. U.S.A.">
        <title>Extensive sampling of basidiomycete genomes demonstrates inadequacy of the white-rot/brown-rot paradigm for wood decay fungi.</title>
        <authorList>
            <person name="Riley R."/>
            <person name="Salamov A.A."/>
            <person name="Brown D.W."/>
            <person name="Nagy L.G."/>
            <person name="Floudas D."/>
            <person name="Held B.W."/>
            <person name="Levasseur A."/>
            <person name="Lombard V."/>
            <person name="Morin E."/>
            <person name="Otillar R."/>
            <person name="Lindquist E.A."/>
            <person name="Sun H."/>
            <person name="LaButti K.M."/>
            <person name="Schmutz J."/>
            <person name="Jabbour D."/>
            <person name="Luo H."/>
            <person name="Baker S.E."/>
            <person name="Pisabarro A.G."/>
            <person name="Walton J.D."/>
            <person name="Blanchette R.A."/>
            <person name="Henrissat B."/>
            <person name="Martin F."/>
            <person name="Cullen D."/>
            <person name="Hibbett D.S."/>
            <person name="Grigoriev I.V."/>
        </authorList>
    </citation>
    <scope>NUCLEOTIDE SEQUENCE [LARGE SCALE GENOMIC DNA]</scope>
    <source>
        <strain evidence="6">MUCL 33604</strain>
    </source>
</reference>
<gene>
    <name evidence="5" type="ORF">JAAARDRAFT_31911</name>
</gene>
<dbReference type="GO" id="GO:0005737">
    <property type="term" value="C:cytoplasm"/>
    <property type="evidence" value="ECO:0007669"/>
    <property type="project" value="TreeGrafter"/>
</dbReference>
<keyword evidence="2" id="KW-0249">Electron transport</keyword>